<sequence length="278" mass="27909">MKTLFRMIGVAGLAVAALTVPTAAQAAVDPPVLGTVTDVDAAGKPVPFPIHRGESVPVTVGVHHYGAQPVNGVLLRIRVVDDLDLPKDFTNCRYFTDSNLDGAWCEFDTELAAGGTYAAWPFRVAATPDAQAGRVTSVIWNWQPRSTAPLGGDIDALAAAETGAGTPVAGTETALTLQARELPAPATPSSVGFAYPRLVTPSASPSVSPTASPSGSPAPTATGTAGAPATTPPPGGAGGGELPITGANTAVLAGIGALLVIGGAAGFLIARRRTRFVS</sequence>
<name>A0AAE3ZSV6_9ACTN</name>
<proteinExistence type="predicted"/>
<evidence type="ECO:0000256" key="3">
    <source>
        <dbReference type="SAM" id="SignalP"/>
    </source>
</evidence>
<evidence type="ECO:0000313" key="5">
    <source>
        <dbReference type="Proteomes" id="UP001183629"/>
    </source>
</evidence>
<reference evidence="4 5" key="1">
    <citation type="submission" date="2023-07" db="EMBL/GenBank/DDBJ databases">
        <title>Sequencing the genomes of 1000 actinobacteria strains.</title>
        <authorList>
            <person name="Klenk H.-P."/>
        </authorList>
    </citation>
    <scope>NUCLEOTIDE SEQUENCE [LARGE SCALE GENOMIC DNA]</scope>
    <source>
        <strain evidence="4 5">DSM 44711</strain>
    </source>
</reference>
<keyword evidence="2" id="KW-1133">Transmembrane helix</keyword>
<keyword evidence="3" id="KW-0732">Signal</keyword>
<keyword evidence="5" id="KW-1185">Reference proteome</keyword>
<organism evidence="4 5">
    <name type="scientific">Catenuloplanes niger</name>
    <dbReference type="NCBI Taxonomy" id="587534"/>
    <lineage>
        <taxon>Bacteria</taxon>
        <taxon>Bacillati</taxon>
        <taxon>Actinomycetota</taxon>
        <taxon>Actinomycetes</taxon>
        <taxon>Micromonosporales</taxon>
        <taxon>Micromonosporaceae</taxon>
        <taxon>Catenuloplanes</taxon>
    </lineage>
</organism>
<evidence type="ECO:0000313" key="4">
    <source>
        <dbReference type="EMBL" id="MDR7325459.1"/>
    </source>
</evidence>
<feature type="region of interest" description="Disordered" evidence="1">
    <location>
        <begin position="202"/>
        <end position="241"/>
    </location>
</feature>
<dbReference type="Proteomes" id="UP001183629">
    <property type="component" value="Unassembled WGS sequence"/>
</dbReference>
<dbReference type="NCBIfam" id="TIGR01167">
    <property type="entry name" value="LPXTG_anchor"/>
    <property type="match status" value="1"/>
</dbReference>
<evidence type="ECO:0000256" key="2">
    <source>
        <dbReference type="SAM" id="Phobius"/>
    </source>
</evidence>
<keyword evidence="2" id="KW-0812">Transmembrane</keyword>
<dbReference type="AlphaFoldDB" id="A0AAE3ZSV6"/>
<comment type="caution">
    <text evidence="4">The sequence shown here is derived from an EMBL/GenBank/DDBJ whole genome shotgun (WGS) entry which is preliminary data.</text>
</comment>
<feature type="chain" id="PRO_5041986091" evidence="3">
    <location>
        <begin position="27"/>
        <end position="278"/>
    </location>
</feature>
<feature type="compositionally biased region" description="Low complexity" evidence="1">
    <location>
        <begin position="202"/>
        <end position="229"/>
    </location>
</feature>
<gene>
    <name evidence="4" type="ORF">J2S44_005709</name>
</gene>
<accession>A0AAE3ZSV6</accession>
<feature type="transmembrane region" description="Helical" evidence="2">
    <location>
        <begin position="250"/>
        <end position="270"/>
    </location>
</feature>
<dbReference type="RefSeq" id="WP_310420205.1">
    <property type="nucleotide sequence ID" value="NZ_JAVDYC010000001.1"/>
</dbReference>
<dbReference type="EMBL" id="JAVDYC010000001">
    <property type="protein sequence ID" value="MDR7325459.1"/>
    <property type="molecule type" value="Genomic_DNA"/>
</dbReference>
<feature type="signal peptide" evidence="3">
    <location>
        <begin position="1"/>
        <end position="26"/>
    </location>
</feature>
<keyword evidence="2" id="KW-0472">Membrane</keyword>
<protein>
    <submittedName>
        <fullName evidence="4">LPXTG-motif cell wall-anchored protein</fullName>
    </submittedName>
</protein>
<evidence type="ECO:0000256" key="1">
    <source>
        <dbReference type="SAM" id="MobiDB-lite"/>
    </source>
</evidence>